<dbReference type="Proteomes" id="UP000316770">
    <property type="component" value="Chromosome"/>
</dbReference>
<dbReference type="AlphaFoldDB" id="A0A518J1T9"/>
<evidence type="ECO:0000313" key="2">
    <source>
        <dbReference type="Proteomes" id="UP000316770"/>
    </source>
</evidence>
<reference evidence="1 2" key="1">
    <citation type="submission" date="2019-02" db="EMBL/GenBank/DDBJ databases">
        <title>Deep-cultivation of Planctomycetes and their phenomic and genomic characterization uncovers novel biology.</title>
        <authorList>
            <person name="Wiegand S."/>
            <person name="Jogler M."/>
            <person name="Boedeker C."/>
            <person name="Pinto D."/>
            <person name="Vollmers J."/>
            <person name="Rivas-Marin E."/>
            <person name="Kohn T."/>
            <person name="Peeters S.H."/>
            <person name="Heuer A."/>
            <person name="Rast P."/>
            <person name="Oberbeckmann S."/>
            <person name="Bunk B."/>
            <person name="Jeske O."/>
            <person name="Meyerdierks A."/>
            <person name="Storesund J.E."/>
            <person name="Kallscheuer N."/>
            <person name="Luecker S."/>
            <person name="Lage O.M."/>
            <person name="Pohl T."/>
            <person name="Merkel B.J."/>
            <person name="Hornburger P."/>
            <person name="Mueller R.-W."/>
            <person name="Bruemmer F."/>
            <person name="Labrenz M."/>
            <person name="Spormann A.M."/>
            <person name="Op den Camp H."/>
            <person name="Overmann J."/>
            <person name="Amann R."/>
            <person name="Jetten M.S.M."/>
            <person name="Mascher T."/>
            <person name="Medema M.H."/>
            <person name="Devos D.P."/>
            <person name="Kaster A.-K."/>
            <person name="Ovreas L."/>
            <person name="Rohde M."/>
            <person name="Galperin M.Y."/>
            <person name="Jogler C."/>
        </authorList>
    </citation>
    <scope>NUCLEOTIDE SEQUENCE [LARGE SCALE GENOMIC DNA]</scope>
    <source>
        <strain evidence="1 2">Mal33</strain>
    </source>
</reference>
<gene>
    <name evidence="1" type="ORF">Mal33_53330</name>
</gene>
<evidence type="ECO:0000313" key="1">
    <source>
        <dbReference type="EMBL" id="QDV59305.1"/>
    </source>
</evidence>
<accession>A0A518J1T9</accession>
<name>A0A518J1T9_9BACT</name>
<sequence length="110" mass="11831">MVALTLQWTCVARLVALAFTLSRRSRGRVGKRASSVFPGEGGFQGTCAVDLVSTPLSELRFACSTLPFKLRLGRVKCGCFDIAMDLCDATGIGQLHPLAAKPWEGRETSV</sequence>
<dbReference type="EMBL" id="CP036318">
    <property type="protein sequence ID" value="QDV59305.1"/>
    <property type="molecule type" value="Genomic_DNA"/>
</dbReference>
<proteinExistence type="predicted"/>
<keyword evidence="2" id="KW-1185">Reference proteome</keyword>
<organism evidence="1 2">
    <name type="scientific">Rosistilla oblonga</name>
    <dbReference type="NCBI Taxonomy" id="2527990"/>
    <lineage>
        <taxon>Bacteria</taxon>
        <taxon>Pseudomonadati</taxon>
        <taxon>Planctomycetota</taxon>
        <taxon>Planctomycetia</taxon>
        <taxon>Pirellulales</taxon>
        <taxon>Pirellulaceae</taxon>
        <taxon>Rosistilla</taxon>
    </lineage>
</organism>
<protein>
    <submittedName>
        <fullName evidence="1">Uncharacterized protein</fullName>
    </submittedName>
</protein>